<reference evidence="1" key="1">
    <citation type="journal article" date="2019" name="MBio">
        <title>Virus Genomes from Deep Sea Sediments Expand the Ocean Megavirome and Support Independent Origins of Viral Gigantism.</title>
        <authorList>
            <person name="Backstrom D."/>
            <person name="Yutin N."/>
            <person name="Jorgensen S.L."/>
            <person name="Dharamshi J."/>
            <person name="Homa F."/>
            <person name="Zaremba-Niedwiedzka K."/>
            <person name="Spang A."/>
            <person name="Wolf Y.I."/>
            <person name="Koonin E.V."/>
            <person name="Ettema T.J."/>
        </authorList>
    </citation>
    <scope>NUCLEOTIDE SEQUENCE</scope>
</reference>
<protein>
    <submittedName>
        <fullName evidence="1">Acetyltransferase GNAT domain protein</fullName>
    </submittedName>
</protein>
<dbReference type="EMBL" id="MK500371">
    <property type="protein sequence ID" value="QBK87929.1"/>
    <property type="molecule type" value="Genomic_DNA"/>
</dbReference>
<dbReference type="SUPFAM" id="SSF55729">
    <property type="entry name" value="Acyl-CoA N-acyltransferases (Nat)"/>
    <property type="match status" value="1"/>
</dbReference>
<sequence>MTTIKVLRPNDPAHREDATMYLEYIKGQSPELCRHAVAHSYVVQQADEVPDYLLIAIEETIKTRTKKKFIKVYGFAMIFSKDNSWYLDIICAWGVGSLLIRKLQQLAMQTPNIRYVSLSAMPDVIGYYKRFGFVNTPSYETCGTEHMKKEMNKYNLRDKTETSAFLEYLVGIKFIRNKNCITVECANQHGYPMTWCVPHKRGGI</sequence>
<accession>A0A481YXT5</accession>
<dbReference type="InterPro" id="IPR016181">
    <property type="entry name" value="Acyl_CoA_acyltransferase"/>
</dbReference>
<name>A0A481YXT5_9VIRU</name>
<organism evidence="1">
    <name type="scientific">Marseillevirus LCMAC202</name>
    <dbReference type="NCBI Taxonomy" id="2506606"/>
    <lineage>
        <taxon>Viruses</taxon>
        <taxon>Varidnaviria</taxon>
        <taxon>Bamfordvirae</taxon>
        <taxon>Nucleocytoviricota</taxon>
        <taxon>Megaviricetes</taxon>
        <taxon>Pimascovirales</taxon>
        <taxon>Pimascovirales incertae sedis</taxon>
        <taxon>Marseilleviridae</taxon>
    </lineage>
</organism>
<evidence type="ECO:0000313" key="1">
    <source>
        <dbReference type="EMBL" id="QBK87929.1"/>
    </source>
</evidence>
<dbReference type="Gene3D" id="3.40.630.30">
    <property type="match status" value="1"/>
</dbReference>
<gene>
    <name evidence="1" type="ORF">LCMAC202_02900</name>
</gene>
<dbReference type="GO" id="GO:0016740">
    <property type="term" value="F:transferase activity"/>
    <property type="evidence" value="ECO:0007669"/>
    <property type="project" value="UniProtKB-KW"/>
</dbReference>
<proteinExistence type="predicted"/>
<keyword evidence="1" id="KW-0808">Transferase</keyword>